<proteinExistence type="inferred from homology"/>
<name>A0A5C6ANP8_9BACT</name>
<dbReference type="Proteomes" id="UP000320176">
    <property type="component" value="Unassembled WGS sequence"/>
</dbReference>
<dbReference type="SUPFAM" id="SSF50156">
    <property type="entry name" value="PDZ domain-like"/>
    <property type="match status" value="2"/>
</dbReference>
<keyword evidence="10 11" id="KW-0472">Membrane</keyword>
<evidence type="ECO:0000256" key="9">
    <source>
        <dbReference type="ARBA" id="ARBA00023049"/>
    </source>
</evidence>
<dbReference type="Pfam" id="PF02163">
    <property type="entry name" value="Peptidase_M50"/>
    <property type="match status" value="1"/>
</dbReference>
<protein>
    <submittedName>
        <fullName evidence="13">Putative zinc metalloprotease</fullName>
        <ecNumber evidence="13">3.4.24.-</ecNumber>
    </submittedName>
</protein>
<dbReference type="EMBL" id="SJPN01000005">
    <property type="protein sequence ID" value="TWU01137.1"/>
    <property type="molecule type" value="Genomic_DNA"/>
</dbReference>
<keyword evidence="14" id="KW-1185">Reference proteome</keyword>
<dbReference type="EC" id="3.4.24.-" evidence="13"/>
<feature type="transmembrane region" description="Helical" evidence="11">
    <location>
        <begin position="20"/>
        <end position="41"/>
    </location>
</feature>
<keyword evidence="6 13" id="KW-0378">Hydrolase</keyword>
<keyword evidence="5 11" id="KW-0812">Transmembrane</keyword>
<dbReference type="RefSeq" id="WP_146521617.1">
    <property type="nucleotide sequence ID" value="NZ_CP151726.1"/>
</dbReference>
<dbReference type="InterPro" id="IPR001478">
    <property type="entry name" value="PDZ"/>
</dbReference>
<comment type="caution">
    <text evidence="13">The sequence shown here is derived from an EMBL/GenBank/DDBJ whole genome shotgun (WGS) entry which is preliminary data.</text>
</comment>
<dbReference type="PANTHER" id="PTHR42837:SF2">
    <property type="entry name" value="MEMBRANE METALLOPROTEASE ARASP2, CHLOROPLASTIC-RELATED"/>
    <property type="match status" value="1"/>
</dbReference>
<evidence type="ECO:0000313" key="14">
    <source>
        <dbReference type="Proteomes" id="UP000320176"/>
    </source>
</evidence>
<dbReference type="InterPro" id="IPR041489">
    <property type="entry name" value="PDZ_6"/>
</dbReference>
<evidence type="ECO:0000256" key="6">
    <source>
        <dbReference type="ARBA" id="ARBA00022801"/>
    </source>
</evidence>
<dbReference type="InterPro" id="IPR008915">
    <property type="entry name" value="Peptidase_M50"/>
</dbReference>
<dbReference type="OrthoDB" id="9782003at2"/>
<dbReference type="SMART" id="SM00228">
    <property type="entry name" value="PDZ"/>
    <property type="match status" value="2"/>
</dbReference>
<dbReference type="GO" id="GO:0004222">
    <property type="term" value="F:metalloendopeptidase activity"/>
    <property type="evidence" value="ECO:0007669"/>
    <property type="project" value="InterPro"/>
</dbReference>
<evidence type="ECO:0000256" key="4">
    <source>
        <dbReference type="ARBA" id="ARBA00022670"/>
    </source>
</evidence>
<evidence type="ECO:0000259" key="12">
    <source>
        <dbReference type="PROSITE" id="PS50106"/>
    </source>
</evidence>
<keyword evidence="4 13" id="KW-0645">Protease</keyword>
<dbReference type="InterPro" id="IPR036034">
    <property type="entry name" value="PDZ_sf"/>
</dbReference>
<comment type="subcellular location">
    <subcellularLocation>
        <location evidence="2">Membrane</location>
        <topology evidence="2">Multi-pass membrane protein</topology>
    </subcellularLocation>
</comment>
<dbReference type="PANTHER" id="PTHR42837">
    <property type="entry name" value="REGULATOR OF SIGMA-E PROTEASE RSEP"/>
    <property type="match status" value="1"/>
</dbReference>
<dbReference type="InterPro" id="IPR004387">
    <property type="entry name" value="Pept_M50_Zn"/>
</dbReference>
<dbReference type="GO" id="GO:0006508">
    <property type="term" value="P:proteolysis"/>
    <property type="evidence" value="ECO:0007669"/>
    <property type="project" value="UniProtKB-KW"/>
</dbReference>
<evidence type="ECO:0000313" key="13">
    <source>
        <dbReference type="EMBL" id="TWU01137.1"/>
    </source>
</evidence>
<feature type="transmembrane region" description="Helical" evidence="11">
    <location>
        <begin position="636"/>
        <end position="658"/>
    </location>
</feature>
<reference evidence="13 14" key="1">
    <citation type="submission" date="2019-02" db="EMBL/GenBank/DDBJ databases">
        <title>Deep-cultivation of Planctomycetes and their phenomic and genomic characterization uncovers novel biology.</title>
        <authorList>
            <person name="Wiegand S."/>
            <person name="Jogler M."/>
            <person name="Boedeker C."/>
            <person name="Pinto D."/>
            <person name="Vollmers J."/>
            <person name="Rivas-Marin E."/>
            <person name="Kohn T."/>
            <person name="Peeters S.H."/>
            <person name="Heuer A."/>
            <person name="Rast P."/>
            <person name="Oberbeckmann S."/>
            <person name="Bunk B."/>
            <person name="Jeske O."/>
            <person name="Meyerdierks A."/>
            <person name="Storesund J.E."/>
            <person name="Kallscheuer N."/>
            <person name="Luecker S."/>
            <person name="Lage O.M."/>
            <person name="Pohl T."/>
            <person name="Merkel B.J."/>
            <person name="Hornburger P."/>
            <person name="Mueller R.-W."/>
            <person name="Bruemmer F."/>
            <person name="Labrenz M."/>
            <person name="Spormann A.M."/>
            <person name="Op Den Camp H."/>
            <person name="Overmann J."/>
            <person name="Amann R."/>
            <person name="Jetten M.S.M."/>
            <person name="Mascher T."/>
            <person name="Medema M.H."/>
            <person name="Devos D.P."/>
            <person name="Kaster A.-K."/>
            <person name="Ovreas L."/>
            <person name="Rohde M."/>
            <person name="Galperin M.Y."/>
            <person name="Jogler C."/>
        </authorList>
    </citation>
    <scope>NUCLEOTIDE SEQUENCE [LARGE SCALE GENOMIC DNA]</scope>
    <source>
        <strain evidence="13 14">Pla52n</strain>
    </source>
</reference>
<evidence type="ECO:0000256" key="2">
    <source>
        <dbReference type="ARBA" id="ARBA00004141"/>
    </source>
</evidence>
<comment type="cofactor">
    <cofactor evidence="1">
        <name>Zn(2+)</name>
        <dbReference type="ChEBI" id="CHEBI:29105"/>
    </cofactor>
</comment>
<sequence>MTDSFGLLLAAAEPDGIAYVIWSQVLLWTRVALGIGFVIFVHELGHFLAAKTFGVKCEKFYVGFDVPIKIGPIKFPRTLGKFTYGETEYGIGIIPLGGYVKMLGQDDDPRKAEEEAERIRLSGGSEEDDEPVELDPRSYPAKKVWQRMIIISAGVVMNVITGIMFAAIAFGTGVPYTPSVIGGVSPGGPAWQAGVQPGGQVVAVDGLNDNEMHFREMRSAILHGSLEHPDSPIDVTVKYDDGDHEFQLDTTAHPAGNGMRMIGITSATSTTLSEETVATPNSIAATVLTDSDAGASIVGFDGNKINEEALVPGSKLFDYMYTHPDKTITLELRRADGSQHTVEMPPQPSTWSGIRFAAGPVMALIKDGPAEKAGMQVGDVITSVDGETDIDAESLLLRLATEQPVKLSLKRGEETVDVTIQPSDMMQTLSPTSGAAGQAAVNAYGFAFDILPEVAAFDSSRLADDVENNQPLSPGDKIQEVRLLWTDEDIPSNLQDDIYAGLLQQLREGWEFSAENNVANFSDALQFLPADARFRVFAKSAKDGTIVESVVKLGVDERFRFERGIGFTGFERVQTASSMGQAIGLGFREAKRRMGDVFRFLRLAVRGQVSRKQVGGPIMIFKVAGMEAKRGLSAQLMFLTMLSMNLAVLNFLPVPALDGGHMVFLTAELIRGKRVNEELEMRLTLAGVLLILALMAFVIFNDIAG</sequence>
<keyword evidence="7" id="KW-0862">Zinc</keyword>
<evidence type="ECO:0000256" key="11">
    <source>
        <dbReference type="SAM" id="Phobius"/>
    </source>
</evidence>
<dbReference type="PROSITE" id="PS50106">
    <property type="entry name" value="PDZ"/>
    <property type="match status" value="1"/>
</dbReference>
<gene>
    <name evidence="13" type="ORF">Pla52n_45090</name>
</gene>
<evidence type="ECO:0000256" key="5">
    <source>
        <dbReference type="ARBA" id="ARBA00022692"/>
    </source>
</evidence>
<feature type="transmembrane region" description="Helical" evidence="11">
    <location>
        <begin position="148"/>
        <end position="170"/>
    </location>
</feature>
<feature type="transmembrane region" description="Helical" evidence="11">
    <location>
        <begin position="679"/>
        <end position="700"/>
    </location>
</feature>
<feature type="domain" description="PDZ" evidence="12">
    <location>
        <begin position="341"/>
        <end position="424"/>
    </location>
</feature>
<dbReference type="AlphaFoldDB" id="A0A5C6ANP8"/>
<evidence type="ECO:0000256" key="7">
    <source>
        <dbReference type="ARBA" id="ARBA00022833"/>
    </source>
</evidence>
<keyword evidence="9 13" id="KW-0482">Metalloprotease</keyword>
<evidence type="ECO:0000256" key="3">
    <source>
        <dbReference type="ARBA" id="ARBA00007931"/>
    </source>
</evidence>
<accession>A0A5C6ANP8</accession>
<dbReference type="Gene3D" id="2.30.42.10">
    <property type="match status" value="2"/>
</dbReference>
<keyword evidence="8 11" id="KW-1133">Transmembrane helix</keyword>
<organism evidence="13 14">
    <name type="scientific">Stieleria varia</name>
    <dbReference type="NCBI Taxonomy" id="2528005"/>
    <lineage>
        <taxon>Bacteria</taxon>
        <taxon>Pseudomonadati</taxon>
        <taxon>Planctomycetota</taxon>
        <taxon>Planctomycetia</taxon>
        <taxon>Pirellulales</taxon>
        <taxon>Pirellulaceae</taxon>
        <taxon>Stieleria</taxon>
    </lineage>
</organism>
<evidence type="ECO:0000256" key="10">
    <source>
        <dbReference type="ARBA" id="ARBA00023136"/>
    </source>
</evidence>
<dbReference type="Pfam" id="PF17820">
    <property type="entry name" value="PDZ_6"/>
    <property type="match status" value="1"/>
</dbReference>
<dbReference type="GO" id="GO:0016020">
    <property type="term" value="C:membrane"/>
    <property type="evidence" value="ECO:0007669"/>
    <property type="project" value="UniProtKB-SubCell"/>
</dbReference>
<evidence type="ECO:0000256" key="1">
    <source>
        <dbReference type="ARBA" id="ARBA00001947"/>
    </source>
</evidence>
<comment type="similarity">
    <text evidence="3">Belongs to the peptidase M50B family.</text>
</comment>
<evidence type="ECO:0000256" key="8">
    <source>
        <dbReference type="ARBA" id="ARBA00022989"/>
    </source>
</evidence>
<dbReference type="CDD" id="cd06163">
    <property type="entry name" value="S2P-M50_PDZ_RseP-like"/>
    <property type="match status" value="2"/>
</dbReference>